<keyword evidence="6 8" id="KW-1133">Transmembrane helix</keyword>
<dbReference type="InterPro" id="IPR026033">
    <property type="entry name" value="Azg-like_bact_archaea"/>
</dbReference>
<evidence type="ECO:0000313" key="10">
    <source>
        <dbReference type="EMBL" id="QVS50977.1"/>
    </source>
</evidence>
<reference evidence="10" key="1">
    <citation type="submission" date="2018-07" db="EMBL/GenBank/DDBJ databases">
        <authorList>
            <consortium name="GenomeTrakr network: Whole genome sequencing for foodborne pathogen traceback"/>
        </authorList>
    </citation>
    <scope>NUCLEOTIDE SEQUENCE</scope>
    <source>
        <strain evidence="10">CFSAN029516</strain>
    </source>
</reference>
<dbReference type="PANTHER" id="PTHR43337">
    <property type="entry name" value="XANTHINE/URACIL PERMEASE C887.17-RELATED"/>
    <property type="match status" value="1"/>
</dbReference>
<name>A0A8E6RQT9_SALET</name>
<feature type="transmembrane region" description="Helical" evidence="9">
    <location>
        <begin position="181"/>
        <end position="199"/>
    </location>
</feature>
<feature type="transmembrane region" description="Helical" evidence="9">
    <location>
        <begin position="32"/>
        <end position="56"/>
    </location>
</feature>
<evidence type="ECO:0000256" key="8">
    <source>
        <dbReference type="PIRNR" id="PIRNR005353"/>
    </source>
</evidence>
<proteinExistence type="inferred from homology"/>
<feature type="transmembrane region" description="Helical" evidence="9">
    <location>
        <begin position="356"/>
        <end position="376"/>
    </location>
</feature>
<keyword evidence="5 8" id="KW-0812">Transmembrane</keyword>
<evidence type="ECO:0000256" key="5">
    <source>
        <dbReference type="ARBA" id="ARBA00022692"/>
    </source>
</evidence>
<feature type="transmembrane region" description="Helical" evidence="9">
    <location>
        <begin position="62"/>
        <end position="81"/>
    </location>
</feature>
<evidence type="ECO:0000256" key="6">
    <source>
        <dbReference type="ARBA" id="ARBA00022989"/>
    </source>
</evidence>
<keyword evidence="4 8" id="KW-1003">Cell membrane</keyword>
<feature type="transmembrane region" description="Helical" evidence="9">
    <location>
        <begin position="88"/>
        <end position="106"/>
    </location>
</feature>
<feature type="transmembrane region" description="Helical" evidence="9">
    <location>
        <begin position="424"/>
        <end position="442"/>
    </location>
</feature>
<keyword evidence="3 8" id="KW-0813">Transport</keyword>
<comment type="similarity">
    <text evidence="2 8">Belongs to the nucleobase:cation symporter-2 (NCS2) (TC 2.A.40) family. Azg-like subfamily.</text>
</comment>
<dbReference type="InterPro" id="IPR006043">
    <property type="entry name" value="NCS2"/>
</dbReference>
<dbReference type="PANTHER" id="PTHR43337:SF1">
    <property type="entry name" value="XANTHINE_URACIL PERMEASE C887.17-RELATED"/>
    <property type="match status" value="1"/>
</dbReference>
<comment type="subcellular location">
    <subcellularLocation>
        <location evidence="1 8">Cell membrane</location>
        <topology evidence="1 8">Multi-pass membrane protein</topology>
    </subcellularLocation>
</comment>
<keyword evidence="7 8" id="KW-0472">Membrane</keyword>
<dbReference type="AlphaFoldDB" id="A0A8E6RQT9"/>
<dbReference type="Pfam" id="PF00860">
    <property type="entry name" value="Xan_ur_permease"/>
    <property type="match status" value="1"/>
</dbReference>
<dbReference type="EMBL" id="CP074648">
    <property type="protein sequence ID" value="QVS50977.1"/>
    <property type="molecule type" value="Genomic_DNA"/>
</dbReference>
<reference evidence="10" key="2">
    <citation type="submission" date="2021-05" db="EMBL/GenBank/DDBJ databases">
        <title>Whole genome PacBio Sequel sequence of Salmonella enterica subsp. enterica.</title>
        <authorList>
            <person name="Hoffmann M."/>
            <person name="Balkey M."/>
            <person name="Luo Y."/>
        </authorList>
    </citation>
    <scope>NUCLEOTIDE SEQUENCE</scope>
    <source>
        <strain evidence="10">CFSAN029516</strain>
    </source>
</reference>
<evidence type="ECO:0000256" key="2">
    <source>
        <dbReference type="ARBA" id="ARBA00005697"/>
    </source>
</evidence>
<feature type="transmembrane region" description="Helical" evidence="9">
    <location>
        <begin position="329"/>
        <end position="349"/>
    </location>
</feature>
<evidence type="ECO:0000256" key="7">
    <source>
        <dbReference type="ARBA" id="ARBA00023136"/>
    </source>
</evidence>
<organism evidence="10">
    <name type="scientific">Salmonella enterica subsp. enterica serovar Shamba</name>
    <dbReference type="NCBI Taxonomy" id="2565017"/>
    <lineage>
        <taxon>Bacteria</taxon>
        <taxon>Pseudomonadati</taxon>
        <taxon>Pseudomonadota</taxon>
        <taxon>Gammaproteobacteria</taxon>
        <taxon>Enterobacterales</taxon>
        <taxon>Enterobacteriaceae</taxon>
        <taxon>Salmonella</taxon>
    </lineage>
</organism>
<evidence type="ECO:0000256" key="9">
    <source>
        <dbReference type="SAM" id="Phobius"/>
    </source>
</evidence>
<feature type="transmembrane region" description="Helical" evidence="9">
    <location>
        <begin position="295"/>
        <end position="317"/>
    </location>
</feature>
<dbReference type="RefSeq" id="WP_220569531.1">
    <property type="nucleotide sequence ID" value="NZ_JAWDKS010000015.1"/>
</dbReference>
<dbReference type="GO" id="GO:0015207">
    <property type="term" value="F:adenine transmembrane transporter activity"/>
    <property type="evidence" value="ECO:0007669"/>
    <property type="project" value="TreeGrafter"/>
</dbReference>
<gene>
    <name evidence="10" type="primary">adeP</name>
    <name evidence="10" type="ORF">UM34_21785</name>
</gene>
<feature type="transmembrane region" description="Helical" evidence="9">
    <location>
        <begin position="112"/>
        <end position="130"/>
    </location>
</feature>
<dbReference type="InterPro" id="IPR045018">
    <property type="entry name" value="Azg-like"/>
</dbReference>
<dbReference type="PIRSF" id="PIRSF005353">
    <property type="entry name" value="PbuG"/>
    <property type="match status" value="1"/>
</dbReference>
<evidence type="ECO:0000256" key="3">
    <source>
        <dbReference type="ARBA" id="ARBA00022448"/>
    </source>
</evidence>
<feature type="transmembrane region" description="Helical" evidence="9">
    <location>
        <begin position="246"/>
        <end position="266"/>
    </location>
</feature>
<feature type="transmembrane region" description="Helical" evidence="9">
    <location>
        <begin position="142"/>
        <end position="161"/>
    </location>
</feature>
<dbReference type="GO" id="GO:0005886">
    <property type="term" value="C:plasma membrane"/>
    <property type="evidence" value="ECO:0007669"/>
    <property type="project" value="UniProtKB-SubCell"/>
</dbReference>
<feature type="transmembrane region" description="Helical" evidence="9">
    <location>
        <begin position="206"/>
        <end position="226"/>
    </location>
</feature>
<sequence length="445" mass="46695">MSQQHTTQASGQGMLERVFKLREHGTTARTEVIAGFTTFLTMVYIVFVNPQILGVAGMDTSAVFVTTCLIAAFGSILMGLFANLPVALAPAMGLNAFFAFVVVQAMGLPWQVGMGAIFWGAVGLLLLTIFRVRYWMIANIPVSLRVGITSGIGLFIGMMGLKNAGVIVANPETLVSIGNLTSHSVLLGVLGFFIIAILASRNIHAAVLVSIIVTTMLGWMMGDVHYNGIVSAPPSVTSVVGHVDLAGSFNLGLAGVIFSFMLVNLFDSSGTLIGVTDKAGLADAKGKFPRMKQALFVDSISSVTGAFVGTSSVTAYIESSSGVSVGGRTGLTAVVVGILFLLVIFLSPLAGMVPPYAAAGALIYVGVLMTSSLARVNWQDLTESVPAFITAVMMPFSFSITEGIALGFISYCVMKIGTGRLRDLSPCVVIVALLFVLKIVFIDAH</sequence>
<protein>
    <submittedName>
        <fullName evidence="10">Adenine permease AdeP</fullName>
    </submittedName>
</protein>
<feature type="transmembrane region" description="Helical" evidence="9">
    <location>
        <begin position="388"/>
        <end position="412"/>
    </location>
</feature>
<evidence type="ECO:0000256" key="4">
    <source>
        <dbReference type="ARBA" id="ARBA00022475"/>
    </source>
</evidence>
<evidence type="ECO:0000256" key="1">
    <source>
        <dbReference type="ARBA" id="ARBA00004651"/>
    </source>
</evidence>
<accession>A0A8E6RQT9</accession>